<dbReference type="PROSITE" id="PS50228">
    <property type="entry name" value="SUEL_LECTIN"/>
    <property type="match status" value="1"/>
</dbReference>
<keyword evidence="2" id="KW-0430">Lectin</keyword>
<feature type="domain" description="SUEL-type lectin" evidence="5">
    <location>
        <begin position="29"/>
        <end position="118"/>
    </location>
</feature>
<dbReference type="FunFam" id="2.60.120.740:FF:000003">
    <property type="entry name" value="Protein eva-1 homolog C"/>
    <property type="match status" value="1"/>
</dbReference>
<dbReference type="EMBL" id="HADY01019988">
    <property type="protein sequence ID" value="SBP58473.1"/>
    <property type="molecule type" value="Transcribed_RNA"/>
</dbReference>
<keyword evidence="1" id="KW-0348">Hemagglutinin</keyword>
<dbReference type="AlphaFoldDB" id="A0A1A8AUW8"/>
<evidence type="ECO:0000313" key="6">
    <source>
        <dbReference type="EMBL" id="SBP58473.1"/>
    </source>
</evidence>
<dbReference type="GO" id="GO:0030246">
    <property type="term" value="F:carbohydrate binding"/>
    <property type="evidence" value="ECO:0007669"/>
    <property type="project" value="UniProtKB-KW"/>
</dbReference>
<evidence type="ECO:0000256" key="4">
    <source>
        <dbReference type="SAM" id="SignalP"/>
    </source>
</evidence>
<gene>
    <name evidence="6" type="primary">Nfu_g_1_010558</name>
</gene>
<feature type="signal peptide" evidence="4">
    <location>
        <begin position="1"/>
        <end position="21"/>
    </location>
</feature>
<keyword evidence="3" id="KW-0677">Repeat</keyword>
<evidence type="ECO:0000259" key="5">
    <source>
        <dbReference type="PROSITE" id="PS50228"/>
    </source>
</evidence>
<dbReference type="Gene3D" id="2.60.120.740">
    <property type="match status" value="1"/>
</dbReference>
<evidence type="ECO:0000256" key="2">
    <source>
        <dbReference type="ARBA" id="ARBA00022734"/>
    </source>
</evidence>
<protein>
    <recommendedName>
        <fullName evidence="5">SUEL-type lectin domain-containing protein</fullName>
    </recommendedName>
</protein>
<dbReference type="InterPro" id="IPR000922">
    <property type="entry name" value="Lectin_gal-bd_dom"/>
</dbReference>
<dbReference type="Pfam" id="PF02140">
    <property type="entry name" value="SUEL_Lectin"/>
    <property type="match status" value="1"/>
</dbReference>
<evidence type="ECO:0000256" key="3">
    <source>
        <dbReference type="ARBA" id="ARBA00022737"/>
    </source>
</evidence>
<reference evidence="6" key="1">
    <citation type="submission" date="2016-05" db="EMBL/GenBank/DDBJ databases">
        <authorList>
            <person name="Lavstsen T."/>
            <person name="Jespersen J.S."/>
        </authorList>
    </citation>
    <scope>NUCLEOTIDE SEQUENCE</scope>
    <source>
        <tissue evidence="6">Brain</tissue>
    </source>
</reference>
<feature type="chain" id="PRO_5008366054" description="SUEL-type lectin domain-containing protein" evidence="4">
    <location>
        <begin position="22"/>
        <end position="125"/>
    </location>
</feature>
<dbReference type="InterPro" id="IPR043159">
    <property type="entry name" value="Lectin_gal-bd_sf"/>
</dbReference>
<keyword evidence="4" id="KW-0732">Signal</keyword>
<proteinExistence type="predicted"/>
<sequence length="125" mass="13651">MASGLLFLLLLGIGGNMFCEAFGTNRVIICEHSTVQLTCAPGFVISIFSADYGRHDKTTCSAGRPPSQLQDTSCSTISDIVASNCNGENSCSVTASNEVFGDPCFGTFKYLDVIYRCHYWFFPRH</sequence>
<dbReference type="PANTHER" id="PTHR46780">
    <property type="entry name" value="PROTEIN EVA-1"/>
    <property type="match status" value="1"/>
</dbReference>
<reference evidence="6" key="2">
    <citation type="submission" date="2016-06" db="EMBL/GenBank/DDBJ databases">
        <title>The genome of a short-lived fish provides insights into sex chromosome evolution and the genetic control of aging.</title>
        <authorList>
            <person name="Reichwald K."/>
            <person name="Felder M."/>
            <person name="Petzold A."/>
            <person name="Koch P."/>
            <person name="Groth M."/>
            <person name="Platzer M."/>
        </authorList>
    </citation>
    <scope>NUCLEOTIDE SEQUENCE</scope>
    <source>
        <tissue evidence="6">Brain</tissue>
    </source>
</reference>
<organism evidence="6">
    <name type="scientific">Nothobranchius furzeri</name>
    <name type="common">Turquoise killifish</name>
    <dbReference type="NCBI Taxonomy" id="105023"/>
    <lineage>
        <taxon>Eukaryota</taxon>
        <taxon>Metazoa</taxon>
        <taxon>Chordata</taxon>
        <taxon>Craniata</taxon>
        <taxon>Vertebrata</taxon>
        <taxon>Euteleostomi</taxon>
        <taxon>Actinopterygii</taxon>
        <taxon>Neopterygii</taxon>
        <taxon>Teleostei</taxon>
        <taxon>Neoteleostei</taxon>
        <taxon>Acanthomorphata</taxon>
        <taxon>Ovalentaria</taxon>
        <taxon>Atherinomorphae</taxon>
        <taxon>Cyprinodontiformes</taxon>
        <taxon>Nothobranchiidae</taxon>
        <taxon>Nothobranchius</taxon>
    </lineage>
</organism>
<name>A0A1A8AUW8_NOTFU</name>
<evidence type="ECO:0000256" key="1">
    <source>
        <dbReference type="ARBA" id="ARBA00022546"/>
    </source>
</evidence>
<accession>A0A1A8AUW8</accession>